<dbReference type="Proteomes" id="UP000789570">
    <property type="component" value="Unassembled WGS sequence"/>
</dbReference>
<evidence type="ECO:0000313" key="1">
    <source>
        <dbReference type="EMBL" id="CAG8688900.1"/>
    </source>
</evidence>
<feature type="non-terminal residue" evidence="1">
    <location>
        <position position="363"/>
    </location>
</feature>
<keyword evidence="2" id="KW-1185">Reference proteome</keyword>
<dbReference type="EMBL" id="CAJVPQ010006754">
    <property type="protein sequence ID" value="CAG8688900.1"/>
    <property type="molecule type" value="Genomic_DNA"/>
</dbReference>
<dbReference type="OrthoDB" id="2444257at2759"/>
<protein>
    <submittedName>
        <fullName evidence="1">10517_t:CDS:1</fullName>
    </submittedName>
</protein>
<gene>
    <name evidence="1" type="ORF">FCALED_LOCUS12849</name>
</gene>
<name>A0A9N9ERL2_9GLOM</name>
<reference evidence="1" key="1">
    <citation type="submission" date="2021-06" db="EMBL/GenBank/DDBJ databases">
        <authorList>
            <person name="Kallberg Y."/>
            <person name="Tangrot J."/>
            <person name="Rosling A."/>
        </authorList>
    </citation>
    <scope>NUCLEOTIDE SEQUENCE</scope>
    <source>
        <strain evidence="1">UK204</strain>
    </source>
</reference>
<sequence length="363" mass="40770">ASTDTQSITLLPLLQETSDTISTSTSPSQPSDDVIPQPKKVKIVKIDLFDNNSSLLFPTTKKTSLTVLLVNSSKASSARSSTTAVSKSREVVPFSSKFIIYTAFFKTPTTATMAISKSREVVPSSFSSKVITSQATADKLNQRSLLKLLQICQKMNLTLNELTKNQSRLEGMIKEQTAQISELLKKFGDIETEEDSKFSKGKGKKKIDKSKPFYHEALWSIFGINRIKPFGDNYTKSQMKEWKKLENVQKVHEDLYTLSDLNDPDSDTYITLIIKSVFSSENKRTVKNGIWVQSVLETIFNEKYLSTKIDTEVDNADEEAFYSSLDQHIEEDGDIDDVVDDVLITNKDRQPENSDDDDLVIAD</sequence>
<proteinExistence type="predicted"/>
<comment type="caution">
    <text evidence="1">The sequence shown here is derived from an EMBL/GenBank/DDBJ whole genome shotgun (WGS) entry which is preliminary data.</text>
</comment>
<organism evidence="1 2">
    <name type="scientific">Funneliformis caledonium</name>
    <dbReference type="NCBI Taxonomy" id="1117310"/>
    <lineage>
        <taxon>Eukaryota</taxon>
        <taxon>Fungi</taxon>
        <taxon>Fungi incertae sedis</taxon>
        <taxon>Mucoromycota</taxon>
        <taxon>Glomeromycotina</taxon>
        <taxon>Glomeromycetes</taxon>
        <taxon>Glomerales</taxon>
        <taxon>Glomeraceae</taxon>
        <taxon>Funneliformis</taxon>
    </lineage>
</organism>
<evidence type="ECO:0000313" key="2">
    <source>
        <dbReference type="Proteomes" id="UP000789570"/>
    </source>
</evidence>
<accession>A0A9N9ERL2</accession>
<dbReference type="AlphaFoldDB" id="A0A9N9ERL2"/>